<dbReference type="SUPFAM" id="SSF53756">
    <property type="entry name" value="UDP-Glycosyltransferase/glycogen phosphorylase"/>
    <property type="match status" value="1"/>
</dbReference>
<dbReference type="PANTHER" id="PTHR12526:SF638">
    <property type="entry name" value="SPORE COAT PROTEIN SA"/>
    <property type="match status" value="1"/>
</dbReference>
<dbReference type="GO" id="GO:0016757">
    <property type="term" value="F:glycosyltransferase activity"/>
    <property type="evidence" value="ECO:0007669"/>
    <property type="project" value="InterPro"/>
</dbReference>
<comment type="caution">
    <text evidence="2">The sequence shown here is derived from an EMBL/GenBank/DDBJ whole genome shotgun (WGS) entry which is preliminary data.</text>
</comment>
<gene>
    <name evidence="2" type="ORF">S06H3_62102</name>
</gene>
<dbReference type="Gene3D" id="3.40.50.2000">
    <property type="entry name" value="Glycogen Phosphorylase B"/>
    <property type="match status" value="1"/>
</dbReference>
<sequence length="159" mass="18175">RFVKEKGYLDLFEAFKIVKSKNPNVVLLLVAPLDKEKKDALDSSIFKDYGIENEVILLGHEKEISNIEEIYPLMDIFVLPSYREGFPYSIMEASAAGRPIVATNIRGCREAVDDRITGILVPVKNPEKLAKAIIYLFENPKDSQKMAEEGIKFFQKRFF</sequence>
<feature type="domain" description="Glycosyl transferase family 1" evidence="1">
    <location>
        <begin position="1"/>
        <end position="152"/>
    </location>
</feature>
<dbReference type="EMBL" id="BARV01040859">
    <property type="protein sequence ID" value="GAI46810.1"/>
    <property type="molecule type" value="Genomic_DNA"/>
</dbReference>
<evidence type="ECO:0000313" key="2">
    <source>
        <dbReference type="EMBL" id="GAI46810.1"/>
    </source>
</evidence>
<dbReference type="Pfam" id="PF00534">
    <property type="entry name" value="Glycos_transf_1"/>
    <property type="match status" value="1"/>
</dbReference>
<dbReference type="InterPro" id="IPR001296">
    <property type="entry name" value="Glyco_trans_1"/>
</dbReference>
<organism evidence="2">
    <name type="scientific">marine sediment metagenome</name>
    <dbReference type="NCBI Taxonomy" id="412755"/>
    <lineage>
        <taxon>unclassified sequences</taxon>
        <taxon>metagenomes</taxon>
        <taxon>ecological metagenomes</taxon>
    </lineage>
</organism>
<evidence type="ECO:0000259" key="1">
    <source>
        <dbReference type="Pfam" id="PF00534"/>
    </source>
</evidence>
<proteinExistence type="predicted"/>
<name>X1Q6V5_9ZZZZ</name>
<reference evidence="2" key="1">
    <citation type="journal article" date="2014" name="Front. Microbiol.">
        <title>High frequency of phylogenetically diverse reductive dehalogenase-homologous genes in deep subseafloor sedimentary metagenomes.</title>
        <authorList>
            <person name="Kawai M."/>
            <person name="Futagami T."/>
            <person name="Toyoda A."/>
            <person name="Takaki Y."/>
            <person name="Nishi S."/>
            <person name="Hori S."/>
            <person name="Arai W."/>
            <person name="Tsubouchi T."/>
            <person name="Morono Y."/>
            <person name="Uchiyama I."/>
            <person name="Ito T."/>
            <person name="Fujiyama A."/>
            <person name="Inagaki F."/>
            <person name="Takami H."/>
        </authorList>
    </citation>
    <scope>NUCLEOTIDE SEQUENCE</scope>
    <source>
        <strain evidence="2">Expedition CK06-06</strain>
    </source>
</reference>
<dbReference type="AlphaFoldDB" id="X1Q6V5"/>
<protein>
    <recommendedName>
        <fullName evidence="1">Glycosyl transferase family 1 domain-containing protein</fullName>
    </recommendedName>
</protein>
<accession>X1Q6V5</accession>
<dbReference type="PANTHER" id="PTHR12526">
    <property type="entry name" value="GLYCOSYLTRANSFERASE"/>
    <property type="match status" value="1"/>
</dbReference>
<feature type="non-terminal residue" evidence="2">
    <location>
        <position position="159"/>
    </location>
</feature>
<feature type="non-terminal residue" evidence="2">
    <location>
        <position position="1"/>
    </location>
</feature>